<gene>
    <name evidence="9" type="ORF">AAK873_07395</name>
</gene>
<sequence length="350" mass="39575">MFGKRLTVLSRLIGAMCCIASMGFAFTSCESLYEDLDPCPHGVRLRFVYDYNMEWANAFPKQVDCLSLFIYDNDGNFVDKKTVTGAELQDESYRMTLDLEPGNYQFVAFGGLACDKAAFSLVKEPAPESRRIDLSTLMHLDRVYSPQPAERRLHDMFWGDLSLATSDLYTEGTVKMMKNTNNIRVVLQQEKGGTVHPDDFDFSITDCNSLFGHDNDLITDGVDPVVYTPWATGQAQTGVSILGDEVVPQPVTVAYAEMSTSRLMTKNTPRLLITRSGDGATVIDFPLIKYLALLCSDRYKQPPYSIKSTQEYLDRESDYTLFFFLRTDGTWLNTRIVVNDWVVRINDAEF</sequence>
<keyword evidence="6" id="KW-0998">Cell outer membrane</keyword>
<evidence type="ECO:0000256" key="4">
    <source>
        <dbReference type="ARBA" id="ARBA00023136"/>
    </source>
</evidence>
<feature type="chain" id="PRO_5045729233" evidence="8">
    <location>
        <begin position="28"/>
        <end position="350"/>
    </location>
</feature>
<name>A0ABV4CZF3_9BACT</name>
<evidence type="ECO:0000313" key="9">
    <source>
        <dbReference type="EMBL" id="MEY8245439.1"/>
    </source>
</evidence>
<protein>
    <submittedName>
        <fullName evidence="9">FimB/Mfa2 family fimbrial subunit</fullName>
    </submittedName>
</protein>
<dbReference type="Pfam" id="PF08842">
    <property type="entry name" value="Mfa2"/>
    <property type="match status" value="1"/>
</dbReference>
<evidence type="ECO:0000256" key="2">
    <source>
        <dbReference type="ARBA" id="ARBA00007248"/>
    </source>
</evidence>
<dbReference type="Gene3D" id="2.60.40.2100">
    <property type="match status" value="1"/>
</dbReference>
<dbReference type="PROSITE" id="PS51257">
    <property type="entry name" value="PROKAR_LIPOPROTEIN"/>
    <property type="match status" value="1"/>
</dbReference>
<organism evidence="9 10">
    <name type="scientific">Heminiphilus faecis</name>
    <dbReference type="NCBI Taxonomy" id="2601703"/>
    <lineage>
        <taxon>Bacteria</taxon>
        <taxon>Pseudomonadati</taxon>
        <taxon>Bacteroidota</taxon>
        <taxon>Bacteroidia</taxon>
        <taxon>Bacteroidales</taxon>
        <taxon>Muribaculaceae</taxon>
        <taxon>Heminiphilus</taxon>
    </lineage>
</organism>
<evidence type="ECO:0000256" key="6">
    <source>
        <dbReference type="ARBA" id="ARBA00023237"/>
    </source>
</evidence>
<reference evidence="9 10" key="1">
    <citation type="submission" date="2024-03" db="EMBL/GenBank/DDBJ databases">
        <title>Mouse gut bacterial collection (mGBC) of GemPharmatech.</title>
        <authorList>
            <person name="He Y."/>
            <person name="Dong L."/>
            <person name="Wu D."/>
            <person name="Gao X."/>
            <person name="Lin Z."/>
        </authorList>
    </citation>
    <scope>NUCLEOTIDE SEQUENCE [LARGE SCALE GENOMIC DNA]</scope>
    <source>
        <strain evidence="9 10">54-13</strain>
    </source>
</reference>
<evidence type="ECO:0000256" key="3">
    <source>
        <dbReference type="ARBA" id="ARBA00022729"/>
    </source>
</evidence>
<evidence type="ECO:0000313" key="10">
    <source>
        <dbReference type="Proteomes" id="UP001565200"/>
    </source>
</evidence>
<feature type="signal peptide" evidence="8">
    <location>
        <begin position="1"/>
        <end position="27"/>
    </location>
</feature>
<keyword evidence="5" id="KW-0564">Palmitate</keyword>
<comment type="subcellular location">
    <subcellularLocation>
        <location evidence="1">Cell outer membrane</location>
    </subcellularLocation>
</comment>
<keyword evidence="4" id="KW-0472">Membrane</keyword>
<dbReference type="InterPro" id="IPR014941">
    <property type="entry name" value="FimB/Mfa2/Mfa3"/>
</dbReference>
<dbReference type="Gene3D" id="2.60.40.2090">
    <property type="match status" value="1"/>
</dbReference>
<dbReference type="Proteomes" id="UP001565200">
    <property type="component" value="Unassembled WGS sequence"/>
</dbReference>
<dbReference type="EMBL" id="JBCLPP010000017">
    <property type="protein sequence ID" value="MEY8245439.1"/>
    <property type="molecule type" value="Genomic_DNA"/>
</dbReference>
<evidence type="ECO:0000256" key="8">
    <source>
        <dbReference type="SAM" id="SignalP"/>
    </source>
</evidence>
<proteinExistence type="inferred from homology"/>
<keyword evidence="7" id="KW-0449">Lipoprotein</keyword>
<keyword evidence="10" id="KW-1185">Reference proteome</keyword>
<accession>A0ABV4CZF3</accession>
<evidence type="ECO:0000256" key="5">
    <source>
        <dbReference type="ARBA" id="ARBA00023139"/>
    </source>
</evidence>
<dbReference type="RefSeq" id="WP_369863439.1">
    <property type="nucleotide sequence ID" value="NZ_JBCLPP010000017.1"/>
</dbReference>
<comment type="similarity">
    <text evidence="2">Belongs to the bacteroidetes fimbrillin superfamily. FimB/Mfa2 family.</text>
</comment>
<evidence type="ECO:0000256" key="1">
    <source>
        <dbReference type="ARBA" id="ARBA00004442"/>
    </source>
</evidence>
<keyword evidence="3 8" id="KW-0732">Signal</keyword>
<evidence type="ECO:0000256" key="7">
    <source>
        <dbReference type="ARBA" id="ARBA00023288"/>
    </source>
</evidence>
<comment type="caution">
    <text evidence="9">The sequence shown here is derived from an EMBL/GenBank/DDBJ whole genome shotgun (WGS) entry which is preliminary data.</text>
</comment>